<evidence type="ECO:0000313" key="3">
    <source>
        <dbReference type="Proteomes" id="UP001286313"/>
    </source>
</evidence>
<reference evidence="2" key="1">
    <citation type="submission" date="2023-10" db="EMBL/GenBank/DDBJ databases">
        <title>Genome assemblies of two species of porcelain crab, Petrolisthes cinctipes and Petrolisthes manimaculis (Anomura: Porcellanidae).</title>
        <authorList>
            <person name="Angst P."/>
        </authorList>
    </citation>
    <scope>NUCLEOTIDE SEQUENCE</scope>
    <source>
        <strain evidence="2">PB745_01</strain>
        <tissue evidence="2">Gill</tissue>
    </source>
</reference>
<name>A0AAE1L1A2_PETCI</name>
<comment type="caution">
    <text evidence="2">The sequence shown here is derived from an EMBL/GenBank/DDBJ whole genome shotgun (WGS) entry which is preliminary data.</text>
</comment>
<proteinExistence type="predicted"/>
<dbReference type="AlphaFoldDB" id="A0AAE1L1A2"/>
<dbReference type="Pfam" id="PF13843">
    <property type="entry name" value="DDE_Tnp_1_7"/>
    <property type="match status" value="1"/>
</dbReference>
<sequence>MYIPSKPAKYGIKLVLINDCKTKYLLGCKPYIGKEQTRLTAGVGLGHYYTKELTRPYHHTNRNVTTDNWFTSVPLVIDLLQNCGMTLVGTLKANKQELPQVKSKEDREPGTTAFLFTNEMTLVSYVPPKTKNKKLVLLLSTMHSQPTLGEKGKPEVIEFYNCTKGGVDAFDGMCALYSCNRKTKRWPLCVFYWIVNAAVINAKIVYTANLEKTGGVKVPKRRRFMLHLARAFIRPWAQKRLSSATLPRPLRTLIRTVCNLPTVANTQYPTGRVLAECNYPQVRCAECPRSTDRKTRIRCLKCQRLVCQSHFYPTCTNCLELVVAPS</sequence>
<evidence type="ECO:0000313" key="2">
    <source>
        <dbReference type="EMBL" id="KAK3892689.1"/>
    </source>
</evidence>
<dbReference type="PANTHER" id="PTHR46599:SF6">
    <property type="entry name" value="DUAL SPECIFICITY PHOSPHATASE 26"/>
    <property type="match status" value="1"/>
</dbReference>
<dbReference type="Proteomes" id="UP001286313">
    <property type="component" value="Unassembled WGS sequence"/>
</dbReference>
<gene>
    <name evidence="2" type="ORF">Pcinc_003481</name>
</gene>
<dbReference type="EMBL" id="JAWQEG010000249">
    <property type="protein sequence ID" value="KAK3892689.1"/>
    <property type="molecule type" value="Genomic_DNA"/>
</dbReference>
<feature type="domain" description="PiggyBac transposable element-derived protein" evidence="1">
    <location>
        <begin position="2"/>
        <end position="202"/>
    </location>
</feature>
<accession>A0AAE1L1A2</accession>
<dbReference type="InterPro" id="IPR029526">
    <property type="entry name" value="PGBD"/>
</dbReference>
<keyword evidence="3" id="KW-1185">Reference proteome</keyword>
<organism evidence="2 3">
    <name type="scientific">Petrolisthes cinctipes</name>
    <name type="common">Flat porcelain crab</name>
    <dbReference type="NCBI Taxonomy" id="88211"/>
    <lineage>
        <taxon>Eukaryota</taxon>
        <taxon>Metazoa</taxon>
        <taxon>Ecdysozoa</taxon>
        <taxon>Arthropoda</taxon>
        <taxon>Crustacea</taxon>
        <taxon>Multicrustacea</taxon>
        <taxon>Malacostraca</taxon>
        <taxon>Eumalacostraca</taxon>
        <taxon>Eucarida</taxon>
        <taxon>Decapoda</taxon>
        <taxon>Pleocyemata</taxon>
        <taxon>Anomura</taxon>
        <taxon>Galatheoidea</taxon>
        <taxon>Porcellanidae</taxon>
        <taxon>Petrolisthes</taxon>
    </lineage>
</organism>
<protein>
    <recommendedName>
        <fullName evidence="1">PiggyBac transposable element-derived protein domain-containing protein</fullName>
    </recommendedName>
</protein>
<dbReference type="PANTHER" id="PTHR46599">
    <property type="entry name" value="PIGGYBAC TRANSPOSABLE ELEMENT-DERIVED PROTEIN 4"/>
    <property type="match status" value="1"/>
</dbReference>
<evidence type="ECO:0000259" key="1">
    <source>
        <dbReference type="Pfam" id="PF13843"/>
    </source>
</evidence>